<dbReference type="EMBL" id="BKBC01000063">
    <property type="protein sequence ID" value="GEQ22847.1"/>
    <property type="molecule type" value="Genomic_DNA"/>
</dbReference>
<evidence type="ECO:0000313" key="3">
    <source>
        <dbReference type="Proteomes" id="UP000321089"/>
    </source>
</evidence>
<dbReference type="Pfam" id="PF00149">
    <property type="entry name" value="Metallophos"/>
    <property type="match status" value="1"/>
</dbReference>
<dbReference type="PANTHER" id="PTHR42850">
    <property type="entry name" value="METALLOPHOSPHOESTERASE"/>
    <property type="match status" value="1"/>
</dbReference>
<dbReference type="CDD" id="cd00144">
    <property type="entry name" value="MPP_PPP_family"/>
    <property type="match status" value="1"/>
</dbReference>
<dbReference type="InterPro" id="IPR004843">
    <property type="entry name" value="Calcineurin-like_PHP"/>
</dbReference>
<dbReference type="GO" id="GO:0016791">
    <property type="term" value="F:phosphatase activity"/>
    <property type="evidence" value="ECO:0007669"/>
    <property type="project" value="TreeGrafter"/>
</dbReference>
<reference evidence="2 3" key="1">
    <citation type="submission" date="2019-07" db="EMBL/GenBank/DDBJ databases">
        <title>Whole genome shotgun sequence of Clostridium butyricum NBRC 3858.</title>
        <authorList>
            <person name="Hosoyama A."/>
            <person name="Uohara A."/>
            <person name="Ohji S."/>
            <person name="Ichikawa N."/>
        </authorList>
    </citation>
    <scope>NUCLEOTIDE SEQUENCE [LARGE SCALE GENOMIC DNA]</scope>
    <source>
        <strain evidence="2 3">NBRC 3858</strain>
    </source>
</reference>
<dbReference type="GO" id="GO:0005737">
    <property type="term" value="C:cytoplasm"/>
    <property type="evidence" value="ECO:0007669"/>
    <property type="project" value="TreeGrafter"/>
</dbReference>
<gene>
    <name evidence="2" type="ORF">CBU02nite_33530</name>
</gene>
<evidence type="ECO:0000259" key="1">
    <source>
        <dbReference type="Pfam" id="PF00149"/>
    </source>
</evidence>
<feature type="domain" description="Calcineurin-like phosphoesterase" evidence="1">
    <location>
        <begin position="4"/>
        <end position="175"/>
    </location>
</feature>
<dbReference type="GO" id="GO:0008803">
    <property type="term" value="F:bis(5'-nucleosyl)-tetraphosphatase (symmetrical) activity"/>
    <property type="evidence" value="ECO:0007669"/>
    <property type="project" value="TreeGrafter"/>
</dbReference>
<dbReference type="AlphaFoldDB" id="A0A512TRE2"/>
<evidence type="ECO:0000313" key="2">
    <source>
        <dbReference type="EMBL" id="GEQ22847.1"/>
    </source>
</evidence>
<dbReference type="RefSeq" id="WP_024039811.1">
    <property type="nucleotide sequence ID" value="NZ_BKBC01000063.1"/>
</dbReference>
<name>A0A512TRE2_CLOBU</name>
<organism evidence="2 3">
    <name type="scientific">Clostridium butyricum</name>
    <dbReference type="NCBI Taxonomy" id="1492"/>
    <lineage>
        <taxon>Bacteria</taxon>
        <taxon>Bacillati</taxon>
        <taxon>Bacillota</taxon>
        <taxon>Clostridia</taxon>
        <taxon>Eubacteriales</taxon>
        <taxon>Clostridiaceae</taxon>
        <taxon>Clostridium</taxon>
    </lineage>
</organism>
<dbReference type="InterPro" id="IPR050126">
    <property type="entry name" value="Ap4A_hydrolase"/>
</dbReference>
<sequence length="223" mass="26042">MSRYVMSDIHGCYTEFIEMLQMINFGDDDELYVLGDIFDRGPQPLKVLDYILDRKNIHMIKGNHEKMFEDALINDDYMLWYVNGGYVTHSQLLERGETEIAKVLEYVKGLPLIKVVDKFIFVHAGFKDYDDSFELEEFLTQSEDIYVWSRENIGNEKKYRDYTIICGHTPVQNIEDGSNTIIKRHGTIYIDCGCCFGQNVDGQLACLRLEDMQEYYVSKICVE</sequence>
<dbReference type="GO" id="GO:0110154">
    <property type="term" value="P:RNA decapping"/>
    <property type="evidence" value="ECO:0007669"/>
    <property type="project" value="TreeGrafter"/>
</dbReference>
<comment type="caution">
    <text evidence="2">The sequence shown here is derived from an EMBL/GenBank/DDBJ whole genome shotgun (WGS) entry which is preliminary data.</text>
</comment>
<dbReference type="Proteomes" id="UP000321089">
    <property type="component" value="Unassembled WGS sequence"/>
</dbReference>
<dbReference type="SUPFAM" id="SSF56300">
    <property type="entry name" value="Metallo-dependent phosphatases"/>
    <property type="match status" value="1"/>
</dbReference>
<dbReference type="PANTHER" id="PTHR42850:SF4">
    <property type="entry name" value="ZINC-DEPENDENT ENDOPOLYPHOSPHATASE"/>
    <property type="match status" value="1"/>
</dbReference>
<accession>A0A512TRE2</accession>
<dbReference type="Gene3D" id="3.60.21.10">
    <property type="match status" value="1"/>
</dbReference>
<protein>
    <submittedName>
        <fullName evidence="2">Serine/threonine protein phosphatase</fullName>
    </submittedName>
</protein>
<proteinExistence type="predicted"/>
<dbReference type="InterPro" id="IPR029052">
    <property type="entry name" value="Metallo-depent_PP-like"/>
</dbReference>